<proteinExistence type="predicted"/>
<evidence type="ECO:0000313" key="1">
    <source>
        <dbReference type="EMBL" id="GAE48882.1"/>
    </source>
</evidence>
<evidence type="ECO:0000313" key="2">
    <source>
        <dbReference type="Proteomes" id="UP000019143"/>
    </source>
</evidence>
<organism evidence="1 2">
    <name type="scientific">Xanthomonas arboricola pv. pruni str. MAFF 311562</name>
    <dbReference type="NCBI Taxonomy" id="1414836"/>
    <lineage>
        <taxon>Bacteria</taxon>
        <taxon>Pseudomonadati</taxon>
        <taxon>Pseudomonadota</taxon>
        <taxon>Gammaproteobacteria</taxon>
        <taxon>Lysobacterales</taxon>
        <taxon>Lysobacteraceae</taxon>
        <taxon>Xanthomonas</taxon>
    </lineage>
</organism>
<comment type="caution">
    <text evidence="1">The sequence shown here is derived from an EMBL/GenBank/DDBJ whole genome shotgun (WGS) entry which is preliminary data.</text>
</comment>
<dbReference type="AlphaFoldDB" id="W4RXM6"/>
<gene>
    <name evidence="1" type="ORF">XPU_0414</name>
</gene>
<sequence length="112" mass="12250">MLSISHKLSVAVFALLVLTSIAASIGAIVLRRRLQHHEERVTARPGGRKRMLQALQDAIERKPVEERDEYLAAHEVKDVVAIVQLLAMYRFLQRIAGVSLLAAVGTGLASGI</sequence>
<name>W4RXM6_9XANT</name>
<protein>
    <submittedName>
        <fullName evidence="1">Uncharacterized protein</fullName>
    </submittedName>
</protein>
<accession>W4RXM6</accession>
<dbReference type="Proteomes" id="UP000019143">
    <property type="component" value="Unassembled WGS sequence"/>
</dbReference>
<reference evidence="1 2" key="1">
    <citation type="submission" date="2014-01" db="EMBL/GenBank/DDBJ databases">
        <title>Genome sequence and analysis of Xanthomonas arboricola pv. pruni.</title>
        <authorList>
            <person name="Fujikawa T."/>
            <person name="Nakazono-Nagaoka E."/>
        </authorList>
    </citation>
    <scope>NUCLEOTIDE SEQUENCE [LARGE SCALE GENOMIC DNA]</scope>
    <source>
        <strain evidence="2">MAFF 311562</strain>
    </source>
</reference>
<dbReference type="EMBL" id="BAVB01000055">
    <property type="protein sequence ID" value="GAE48882.1"/>
    <property type="molecule type" value="Genomic_DNA"/>
</dbReference>